<dbReference type="AlphaFoldDB" id="A0A2P6RFN5"/>
<reference evidence="1 2" key="1">
    <citation type="journal article" date="2018" name="Nat. Genet.">
        <title>The Rosa genome provides new insights in the design of modern roses.</title>
        <authorList>
            <person name="Bendahmane M."/>
        </authorList>
    </citation>
    <scope>NUCLEOTIDE SEQUENCE [LARGE SCALE GENOMIC DNA]</scope>
    <source>
        <strain evidence="2">cv. Old Blush</strain>
    </source>
</reference>
<evidence type="ECO:0000313" key="1">
    <source>
        <dbReference type="EMBL" id="PRQ45248.1"/>
    </source>
</evidence>
<dbReference type="Proteomes" id="UP000238479">
    <property type="component" value="Chromosome 3"/>
</dbReference>
<dbReference type="Gramene" id="PRQ45248">
    <property type="protein sequence ID" value="PRQ45248"/>
    <property type="gene ID" value="RchiOBHm_Chr3g0488091"/>
</dbReference>
<keyword evidence="2" id="KW-1185">Reference proteome</keyword>
<gene>
    <name evidence="1" type="ORF">RchiOBHm_Chr3g0488091</name>
</gene>
<organism evidence="1 2">
    <name type="scientific">Rosa chinensis</name>
    <name type="common">China rose</name>
    <dbReference type="NCBI Taxonomy" id="74649"/>
    <lineage>
        <taxon>Eukaryota</taxon>
        <taxon>Viridiplantae</taxon>
        <taxon>Streptophyta</taxon>
        <taxon>Embryophyta</taxon>
        <taxon>Tracheophyta</taxon>
        <taxon>Spermatophyta</taxon>
        <taxon>Magnoliopsida</taxon>
        <taxon>eudicotyledons</taxon>
        <taxon>Gunneridae</taxon>
        <taxon>Pentapetalae</taxon>
        <taxon>rosids</taxon>
        <taxon>fabids</taxon>
        <taxon>Rosales</taxon>
        <taxon>Rosaceae</taxon>
        <taxon>Rosoideae</taxon>
        <taxon>Rosoideae incertae sedis</taxon>
        <taxon>Rosa</taxon>
    </lineage>
</organism>
<evidence type="ECO:0000313" key="2">
    <source>
        <dbReference type="Proteomes" id="UP000238479"/>
    </source>
</evidence>
<protein>
    <submittedName>
        <fullName evidence="1">Uncharacterized protein</fullName>
    </submittedName>
</protein>
<name>A0A2P6RFN5_ROSCH</name>
<sequence>MPIIVAIYIDLQREGHCVALILLQVSELQSQLVVFRLIYILECLLSGFIRSI</sequence>
<comment type="caution">
    <text evidence="1">The sequence shown here is derived from an EMBL/GenBank/DDBJ whole genome shotgun (WGS) entry which is preliminary data.</text>
</comment>
<dbReference type="EMBL" id="PDCK01000041">
    <property type="protein sequence ID" value="PRQ45248.1"/>
    <property type="molecule type" value="Genomic_DNA"/>
</dbReference>
<proteinExistence type="predicted"/>
<accession>A0A2P6RFN5</accession>